<dbReference type="InterPro" id="IPR050641">
    <property type="entry name" value="RIFMO-like"/>
</dbReference>
<dbReference type="Gene3D" id="3.40.30.120">
    <property type="match status" value="1"/>
</dbReference>
<dbReference type="OrthoDB" id="1716816at2759"/>
<dbReference type="AlphaFoldDB" id="A0A9P6JLI2"/>
<accession>A0A9P6JLI2</accession>
<protein>
    <submittedName>
        <fullName evidence="6">FAD binding domain-containing protein</fullName>
    </submittedName>
</protein>
<name>A0A9P6JLI2_9AGAR</name>
<evidence type="ECO:0000256" key="1">
    <source>
        <dbReference type="ARBA" id="ARBA00001974"/>
    </source>
</evidence>
<dbReference type="Pfam" id="PF01494">
    <property type="entry name" value="FAD_binding_3"/>
    <property type="match status" value="1"/>
</dbReference>
<dbReference type="Gene3D" id="3.30.70.2450">
    <property type="match status" value="1"/>
</dbReference>
<dbReference type="SUPFAM" id="SSF51905">
    <property type="entry name" value="FAD/NAD(P)-binding domain"/>
    <property type="match status" value="1"/>
</dbReference>
<dbReference type="PANTHER" id="PTHR43004:SF19">
    <property type="entry name" value="BINDING MONOOXYGENASE, PUTATIVE (JCVI)-RELATED"/>
    <property type="match status" value="1"/>
</dbReference>
<keyword evidence="7" id="KW-1185">Reference proteome</keyword>
<dbReference type="PANTHER" id="PTHR43004">
    <property type="entry name" value="TRK SYSTEM POTASSIUM UPTAKE PROTEIN"/>
    <property type="match status" value="1"/>
</dbReference>
<evidence type="ECO:0000313" key="7">
    <source>
        <dbReference type="Proteomes" id="UP000807306"/>
    </source>
</evidence>
<dbReference type="GO" id="GO:0071949">
    <property type="term" value="F:FAD binding"/>
    <property type="evidence" value="ECO:0007669"/>
    <property type="project" value="InterPro"/>
</dbReference>
<sequence length="614" mass="67515">MSARRVAIQSACVTCYYSVMKMSPTLGFMPVRTAALHRHFNHSLPRSKSSRMPNYVRPLNESSSHPEILIVGAGTTGLYLALILQHNGVPVRIIDKMGAPGIGQRGAVLWPRTLEVINSLGFIQEIMENSLPPYNARHYKTGTMEPTGPDFQIFPRMQDSPGCAYTGPRVFGQNAHQNLIISSIFPKRGLVIEREVELIALEQSEELVNVNFRHLSTDTVEAAAFKYVVGCDGAKSAVRKQTGLNFKGESRVQKFASGDLEITPDNHFPRDAWLTWGTLSEISLLMRPTEVKGQYAFLLGGAQFANHPEIFESKESLRKSIGKITGTSVFDDAEVPFLGPYNVNIRMTETFSDRRVFLAGADACHIHTPAGGQGLNTGIQDAYNLGWKLALAVKGLAQPALLASYDTERVPVVSTMLEITTGSWSVGTKISLESAMARMATQSEYHQLGINYRRSGVVVDDEMDESAKSVSPYGGDKTTRLLAGDRAPDATFLQVIGKGGEVMRLFTMFGPSQHTVLIFASNEEITLSDDILEMVPADLVRFVVIHKMGSTSKSSTYDRNEWAVVEDSQGHAFRSYDITPDGPKFFAIRPDGYIGARAHTAKGITEYFTTILCL</sequence>
<comment type="caution">
    <text evidence="6">The sequence shown here is derived from an EMBL/GenBank/DDBJ whole genome shotgun (WGS) entry which is preliminary data.</text>
</comment>
<reference evidence="6" key="1">
    <citation type="submission" date="2020-11" db="EMBL/GenBank/DDBJ databases">
        <authorList>
            <consortium name="DOE Joint Genome Institute"/>
            <person name="Ahrendt S."/>
            <person name="Riley R."/>
            <person name="Andreopoulos W."/>
            <person name="Labutti K."/>
            <person name="Pangilinan J."/>
            <person name="Ruiz-Duenas F.J."/>
            <person name="Barrasa J.M."/>
            <person name="Sanchez-Garcia M."/>
            <person name="Camarero S."/>
            <person name="Miyauchi S."/>
            <person name="Serrano A."/>
            <person name="Linde D."/>
            <person name="Babiker R."/>
            <person name="Drula E."/>
            <person name="Ayuso-Fernandez I."/>
            <person name="Pacheco R."/>
            <person name="Padilla G."/>
            <person name="Ferreira P."/>
            <person name="Barriuso J."/>
            <person name="Kellner H."/>
            <person name="Castanera R."/>
            <person name="Alfaro M."/>
            <person name="Ramirez L."/>
            <person name="Pisabarro A.G."/>
            <person name="Kuo A."/>
            <person name="Tritt A."/>
            <person name="Lipzen A."/>
            <person name="He G."/>
            <person name="Yan M."/>
            <person name="Ng V."/>
            <person name="Cullen D."/>
            <person name="Martin F."/>
            <person name="Rosso M.-N."/>
            <person name="Henrissat B."/>
            <person name="Hibbett D."/>
            <person name="Martinez A.T."/>
            <person name="Grigoriev I.V."/>
        </authorList>
    </citation>
    <scope>NUCLEOTIDE SEQUENCE</scope>
    <source>
        <strain evidence="6">CBS 506.95</strain>
    </source>
</reference>
<dbReference type="InterPro" id="IPR002938">
    <property type="entry name" value="FAD-bd"/>
</dbReference>
<evidence type="ECO:0000256" key="2">
    <source>
        <dbReference type="ARBA" id="ARBA00022630"/>
    </source>
</evidence>
<keyword evidence="3" id="KW-0274">FAD</keyword>
<dbReference type="InterPro" id="IPR036188">
    <property type="entry name" value="FAD/NAD-bd_sf"/>
</dbReference>
<keyword evidence="4" id="KW-0560">Oxidoreductase</keyword>
<dbReference type="GO" id="GO:0016709">
    <property type="term" value="F:oxidoreductase activity, acting on paired donors, with incorporation or reduction of molecular oxygen, NAD(P)H as one donor, and incorporation of one atom of oxygen"/>
    <property type="evidence" value="ECO:0007669"/>
    <property type="project" value="UniProtKB-ARBA"/>
</dbReference>
<organism evidence="6 7">
    <name type="scientific">Crepidotus variabilis</name>
    <dbReference type="NCBI Taxonomy" id="179855"/>
    <lineage>
        <taxon>Eukaryota</taxon>
        <taxon>Fungi</taxon>
        <taxon>Dikarya</taxon>
        <taxon>Basidiomycota</taxon>
        <taxon>Agaricomycotina</taxon>
        <taxon>Agaricomycetes</taxon>
        <taxon>Agaricomycetidae</taxon>
        <taxon>Agaricales</taxon>
        <taxon>Agaricineae</taxon>
        <taxon>Crepidotaceae</taxon>
        <taxon>Crepidotus</taxon>
    </lineage>
</organism>
<keyword evidence="2" id="KW-0285">Flavoprotein</keyword>
<dbReference type="Proteomes" id="UP000807306">
    <property type="component" value="Unassembled WGS sequence"/>
</dbReference>
<feature type="domain" description="FAD-binding" evidence="5">
    <location>
        <begin position="67"/>
        <end position="418"/>
    </location>
</feature>
<dbReference type="EMBL" id="MU157885">
    <property type="protein sequence ID" value="KAF9525332.1"/>
    <property type="molecule type" value="Genomic_DNA"/>
</dbReference>
<evidence type="ECO:0000259" key="5">
    <source>
        <dbReference type="Pfam" id="PF01494"/>
    </source>
</evidence>
<evidence type="ECO:0000313" key="6">
    <source>
        <dbReference type="EMBL" id="KAF9525332.1"/>
    </source>
</evidence>
<gene>
    <name evidence="6" type="ORF">CPB83DRAFT_818682</name>
</gene>
<evidence type="ECO:0000256" key="4">
    <source>
        <dbReference type="ARBA" id="ARBA00023002"/>
    </source>
</evidence>
<comment type="cofactor">
    <cofactor evidence="1">
        <name>FAD</name>
        <dbReference type="ChEBI" id="CHEBI:57692"/>
    </cofactor>
</comment>
<dbReference type="Gene3D" id="3.50.50.60">
    <property type="entry name" value="FAD/NAD(P)-binding domain"/>
    <property type="match status" value="1"/>
</dbReference>
<dbReference type="PRINTS" id="PR00420">
    <property type="entry name" value="RNGMNOXGNASE"/>
</dbReference>
<evidence type="ECO:0000256" key="3">
    <source>
        <dbReference type="ARBA" id="ARBA00022827"/>
    </source>
</evidence>
<proteinExistence type="predicted"/>